<evidence type="ECO:0000313" key="7">
    <source>
        <dbReference type="EMBL" id="SUQ62831.1"/>
    </source>
</evidence>
<dbReference type="RefSeq" id="WP_115086425.1">
    <property type="nucleotide sequence ID" value="NZ_CBCSFG010000019.1"/>
</dbReference>
<evidence type="ECO:0000256" key="3">
    <source>
        <dbReference type="ARBA" id="ARBA00022692"/>
    </source>
</evidence>
<dbReference type="GO" id="GO:0005886">
    <property type="term" value="C:plasma membrane"/>
    <property type="evidence" value="ECO:0007669"/>
    <property type="project" value="UniProtKB-SubCell"/>
</dbReference>
<keyword evidence="4 6" id="KW-1133">Transmembrane helix</keyword>
<name>A0A380T009_9PSED</name>
<keyword evidence="8" id="KW-1185">Reference proteome</keyword>
<feature type="transmembrane region" description="Helical" evidence="6">
    <location>
        <begin position="85"/>
        <end position="108"/>
    </location>
</feature>
<feature type="transmembrane region" description="Helical" evidence="6">
    <location>
        <begin position="12"/>
        <end position="31"/>
    </location>
</feature>
<evidence type="ECO:0000256" key="6">
    <source>
        <dbReference type="SAM" id="Phobius"/>
    </source>
</evidence>
<feature type="transmembrane region" description="Helical" evidence="6">
    <location>
        <begin position="129"/>
        <end position="152"/>
    </location>
</feature>
<protein>
    <submittedName>
        <fullName evidence="7">Inner membrane protein YbhN</fullName>
    </submittedName>
</protein>
<feature type="transmembrane region" description="Helical" evidence="6">
    <location>
        <begin position="164"/>
        <end position="185"/>
    </location>
</feature>
<evidence type="ECO:0000256" key="5">
    <source>
        <dbReference type="ARBA" id="ARBA00023136"/>
    </source>
</evidence>
<dbReference type="EMBL" id="UIDD01000007">
    <property type="protein sequence ID" value="SUQ62831.1"/>
    <property type="molecule type" value="Genomic_DNA"/>
</dbReference>
<comment type="subcellular location">
    <subcellularLocation>
        <location evidence="1">Cell membrane</location>
        <topology evidence="1">Multi-pass membrane protein</topology>
    </subcellularLocation>
</comment>
<evidence type="ECO:0000256" key="1">
    <source>
        <dbReference type="ARBA" id="ARBA00004651"/>
    </source>
</evidence>
<feature type="transmembrane region" description="Helical" evidence="6">
    <location>
        <begin position="239"/>
        <end position="264"/>
    </location>
</feature>
<keyword evidence="5 6" id="KW-0472">Membrane</keyword>
<dbReference type="InterPro" id="IPR022791">
    <property type="entry name" value="L-PG_synthase/AglD"/>
</dbReference>
<evidence type="ECO:0000256" key="4">
    <source>
        <dbReference type="ARBA" id="ARBA00022989"/>
    </source>
</evidence>
<reference evidence="8" key="1">
    <citation type="submission" date="2018-07" db="EMBL/GenBank/DDBJ databases">
        <authorList>
            <person name="Blom J."/>
        </authorList>
    </citation>
    <scope>NUCLEOTIDE SEQUENCE [LARGE SCALE GENOMIC DNA]</scope>
    <source>
        <strain evidence="8">CCOS 864</strain>
    </source>
</reference>
<proteinExistence type="predicted"/>
<dbReference type="AlphaFoldDB" id="A0A380T009"/>
<sequence>MNPHRKLWRRARQALTLGFFILVPVLLFTVLKNLDWQEVRQALAAYHWSTLGMAAGVAWCSFALFSSFDLLGRHYTGHHLPARQVLPLAFVCYAFNLNLSAWVGGIALRYRLYTRLGLKVSTITRILSLGLLTNWVGYFAVAGSLFVCGLPRLPAGMEIGNTGLRLIGAVLLLVAIAYLLACAFATRRTWRFRKHPITLPGIRLAALQVLMGACNWSLMALVVFTLLPEGADYPTVLAVLMISSIAGVITHIPAGLGVLETVFLTLLQGTYGKGTLLAALIGYRAIYFLLPLLIATLVYLLLERLASQRSAGERSRSTG</sequence>
<gene>
    <name evidence="7" type="primary">ybhN</name>
    <name evidence="7" type="ORF">CCOS864_02280</name>
</gene>
<organism evidence="7 8">
    <name type="scientific">Pseudomonas wadenswilerensis</name>
    <dbReference type="NCBI Taxonomy" id="1785161"/>
    <lineage>
        <taxon>Bacteria</taxon>
        <taxon>Pseudomonadati</taxon>
        <taxon>Pseudomonadota</taxon>
        <taxon>Gammaproteobacteria</taxon>
        <taxon>Pseudomonadales</taxon>
        <taxon>Pseudomonadaceae</taxon>
        <taxon>Pseudomonas</taxon>
    </lineage>
</organism>
<evidence type="ECO:0000256" key="2">
    <source>
        <dbReference type="ARBA" id="ARBA00022475"/>
    </source>
</evidence>
<keyword evidence="3 6" id="KW-0812">Transmembrane</keyword>
<keyword evidence="2" id="KW-1003">Cell membrane</keyword>
<feature type="transmembrane region" description="Helical" evidence="6">
    <location>
        <begin position="205"/>
        <end position="227"/>
    </location>
</feature>
<dbReference type="Proteomes" id="UP000255177">
    <property type="component" value="Unassembled WGS sequence"/>
</dbReference>
<feature type="transmembrane region" description="Helical" evidence="6">
    <location>
        <begin position="43"/>
        <end position="65"/>
    </location>
</feature>
<accession>A0A380T009</accession>
<evidence type="ECO:0000313" key="8">
    <source>
        <dbReference type="Proteomes" id="UP000255177"/>
    </source>
</evidence>
<dbReference type="Pfam" id="PF03706">
    <property type="entry name" value="LPG_synthase_TM"/>
    <property type="match status" value="1"/>
</dbReference>
<feature type="transmembrane region" description="Helical" evidence="6">
    <location>
        <begin position="276"/>
        <end position="302"/>
    </location>
</feature>